<keyword evidence="4" id="KW-1185">Reference proteome</keyword>
<dbReference type="EMBL" id="CDHN01000002">
    <property type="protein sequence ID" value="CEJ88770.1"/>
    <property type="molecule type" value="Genomic_DNA"/>
</dbReference>
<evidence type="ECO:0000313" key="3">
    <source>
        <dbReference type="EMBL" id="CEJ88770.1"/>
    </source>
</evidence>
<organism evidence="3 4">
    <name type="scientific">[Torrubiella] hemipterigena</name>
    <dbReference type="NCBI Taxonomy" id="1531966"/>
    <lineage>
        <taxon>Eukaryota</taxon>
        <taxon>Fungi</taxon>
        <taxon>Dikarya</taxon>
        <taxon>Ascomycota</taxon>
        <taxon>Pezizomycotina</taxon>
        <taxon>Sordariomycetes</taxon>
        <taxon>Hypocreomycetidae</taxon>
        <taxon>Hypocreales</taxon>
        <taxon>Clavicipitaceae</taxon>
        <taxon>Clavicipitaceae incertae sedis</taxon>
        <taxon>'Torrubiella' clade</taxon>
    </lineage>
</organism>
<sequence>MSGDARRSIHGTPVPSPRGSPPRSVGVNSPGSRRASWQAGITTPPAAPELYRSPSGSVHSRASFQSLSGIPEHAAAIQRSPSQRSVSSHASWQNLNLPMVTQTGELNRALPKIPLRIPAKNPRRSLNPVPIAPPPQEVPLVSSAYVPPSPSYSYPEQRFEGPRSDSYASTAAVKFRDGCAEEKEWASNRQRKCRFLVFVGVITILIIGIAVGLSVGLTHQAQTATKTTPQSTNKFPTGKYKIRSSLRSKSTGCTSRASTWACPADSNGSGADLYWYITGKRSSGYTISGENSPIMPAFKDISMTMMDEDQTTERFICEMTFNKTVLPVDANTPTNRAAKCVFPNTVTQIVLWTRRRGNDTLNASEIDRNYGVWPGDVDLHQVKISTIGEPKCEDKAGAYIADVQASISNCECQYGAISN</sequence>
<feature type="compositionally biased region" description="Polar residues" evidence="1">
    <location>
        <begin position="54"/>
        <end position="64"/>
    </location>
</feature>
<dbReference type="Proteomes" id="UP000039046">
    <property type="component" value="Unassembled WGS sequence"/>
</dbReference>
<gene>
    <name evidence="3" type="ORF">VHEMI04816</name>
</gene>
<evidence type="ECO:0000256" key="2">
    <source>
        <dbReference type="SAM" id="Phobius"/>
    </source>
</evidence>
<feature type="region of interest" description="Disordered" evidence="1">
    <location>
        <begin position="1"/>
        <end position="64"/>
    </location>
</feature>
<dbReference type="OrthoDB" id="5296155at2759"/>
<accession>A0A0A1SWA3</accession>
<name>A0A0A1SWA3_9HYPO</name>
<dbReference type="HOGENOM" id="CLU_050915_0_0_1"/>
<keyword evidence="2" id="KW-0472">Membrane</keyword>
<dbReference type="STRING" id="1531966.A0A0A1SWA3"/>
<proteinExistence type="predicted"/>
<keyword evidence="2" id="KW-0812">Transmembrane</keyword>
<feature type="transmembrane region" description="Helical" evidence="2">
    <location>
        <begin position="195"/>
        <end position="217"/>
    </location>
</feature>
<dbReference type="AlphaFoldDB" id="A0A0A1SWA3"/>
<protein>
    <submittedName>
        <fullName evidence="3">Uncharacterized protein</fullName>
    </submittedName>
</protein>
<evidence type="ECO:0000313" key="4">
    <source>
        <dbReference type="Proteomes" id="UP000039046"/>
    </source>
</evidence>
<evidence type="ECO:0000256" key="1">
    <source>
        <dbReference type="SAM" id="MobiDB-lite"/>
    </source>
</evidence>
<keyword evidence="2" id="KW-1133">Transmembrane helix</keyword>
<reference evidence="3 4" key="1">
    <citation type="journal article" date="2015" name="Genome Announc.">
        <title>Draft Genome Sequence and Gene Annotation of the Entomopathogenic Fungus Verticillium hemipterigenum.</title>
        <authorList>
            <person name="Horn F."/>
            <person name="Habel A."/>
            <person name="Scharf D.H."/>
            <person name="Dworschak J."/>
            <person name="Brakhage A.A."/>
            <person name="Guthke R."/>
            <person name="Hertweck C."/>
            <person name="Linde J."/>
        </authorList>
    </citation>
    <scope>NUCLEOTIDE SEQUENCE [LARGE SCALE GENOMIC DNA]</scope>
</reference>